<dbReference type="EC" id="5.4.99.5" evidence="1"/>
<sequence>MDLLVNTDVLPLGELRKTLIRLEDTITFAFIERAQFKLNKKIYTPGEIHLPDGEHKSFLEYFLHEVEAVHAKVRRYTSPDEYPFTDDLPKPVLPPLEWPIFLKSNNINLNKKIFQTYITEIAPKICSEGDDMNYGTAATLDIEVLQALSRRIHYG</sequence>
<evidence type="ECO:0000313" key="1">
    <source>
        <dbReference type="EMBL" id="KAJ9057876.1"/>
    </source>
</evidence>
<evidence type="ECO:0000313" key="2">
    <source>
        <dbReference type="Proteomes" id="UP001165960"/>
    </source>
</evidence>
<name>A0ACC2S6T7_9FUNG</name>
<keyword evidence="1" id="KW-0413">Isomerase</keyword>
<proteinExistence type="predicted"/>
<reference evidence="1" key="1">
    <citation type="submission" date="2022-04" db="EMBL/GenBank/DDBJ databases">
        <title>Genome of the entomopathogenic fungus Entomophthora muscae.</title>
        <authorList>
            <person name="Elya C."/>
            <person name="Lovett B.R."/>
            <person name="Lee E."/>
            <person name="Macias A.M."/>
            <person name="Hajek A.E."/>
            <person name="De Bivort B.L."/>
            <person name="Kasson M.T."/>
            <person name="De Fine Licht H.H."/>
            <person name="Stajich J.E."/>
        </authorList>
    </citation>
    <scope>NUCLEOTIDE SEQUENCE</scope>
    <source>
        <strain evidence="1">Berkeley</strain>
    </source>
</reference>
<dbReference type="Proteomes" id="UP001165960">
    <property type="component" value="Unassembled WGS sequence"/>
</dbReference>
<dbReference type="EMBL" id="QTSX02005758">
    <property type="protein sequence ID" value="KAJ9057876.1"/>
    <property type="molecule type" value="Genomic_DNA"/>
</dbReference>
<protein>
    <submittedName>
        <fullName evidence="1">Chorismate mutase aro7</fullName>
        <ecNumber evidence="1">5.4.99.5</ecNumber>
    </submittedName>
</protein>
<accession>A0ACC2S6T7</accession>
<keyword evidence="2" id="KW-1185">Reference proteome</keyword>
<comment type="caution">
    <text evidence="1">The sequence shown here is derived from an EMBL/GenBank/DDBJ whole genome shotgun (WGS) entry which is preliminary data.</text>
</comment>
<gene>
    <name evidence="1" type="primary">ARO7_1</name>
    <name evidence="1" type="ORF">DSO57_1018198</name>
</gene>
<organism evidence="1 2">
    <name type="scientific">Entomophthora muscae</name>
    <dbReference type="NCBI Taxonomy" id="34485"/>
    <lineage>
        <taxon>Eukaryota</taxon>
        <taxon>Fungi</taxon>
        <taxon>Fungi incertae sedis</taxon>
        <taxon>Zoopagomycota</taxon>
        <taxon>Entomophthoromycotina</taxon>
        <taxon>Entomophthoromycetes</taxon>
        <taxon>Entomophthorales</taxon>
        <taxon>Entomophthoraceae</taxon>
        <taxon>Entomophthora</taxon>
    </lineage>
</organism>